<evidence type="ECO:0000313" key="3">
    <source>
        <dbReference type="Proteomes" id="UP001501666"/>
    </source>
</evidence>
<reference evidence="3" key="1">
    <citation type="journal article" date="2019" name="Int. J. Syst. Evol. Microbiol.">
        <title>The Global Catalogue of Microorganisms (GCM) 10K type strain sequencing project: providing services to taxonomists for standard genome sequencing and annotation.</title>
        <authorList>
            <consortium name="The Broad Institute Genomics Platform"/>
            <consortium name="The Broad Institute Genome Sequencing Center for Infectious Disease"/>
            <person name="Wu L."/>
            <person name="Ma J."/>
        </authorList>
    </citation>
    <scope>NUCLEOTIDE SEQUENCE [LARGE SCALE GENOMIC DNA]</scope>
    <source>
        <strain evidence="3">JCM 6835</strain>
    </source>
</reference>
<accession>A0ABP6EYQ6</accession>
<comment type="caution">
    <text evidence="2">The sequence shown here is derived from an EMBL/GenBank/DDBJ whole genome shotgun (WGS) entry which is preliminary data.</text>
</comment>
<organism evidence="2 3">
    <name type="scientific">Nonomuraea recticatena</name>
    <dbReference type="NCBI Taxonomy" id="46178"/>
    <lineage>
        <taxon>Bacteria</taxon>
        <taxon>Bacillati</taxon>
        <taxon>Actinomycetota</taxon>
        <taxon>Actinomycetes</taxon>
        <taxon>Streptosporangiales</taxon>
        <taxon>Streptosporangiaceae</taxon>
        <taxon>Nonomuraea</taxon>
    </lineage>
</organism>
<name>A0ABP6EYQ6_9ACTN</name>
<sequence>MGAARAAAQQDQGRYGGAEHPGGDGRRRPRAIPKGGGSGAVLRDPQWAGKLTEEDRRALSPLFWAHVNPYGRFGWTWRLGSTSLRRERTSGGMTSARCEPHLWSRRKAEMPVRVG</sequence>
<gene>
    <name evidence="2" type="ORF">GCM10010412_061490</name>
</gene>
<evidence type="ECO:0000256" key="1">
    <source>
        <dbReference type="SAM" id="MobiDB-lite"/>
    </source>
</evidence>
<dbReference type="Proteomes" id="UP001501666">
    <property type="component" value="Unassembled WGS sequence"/>
</dbReference>
<dbReference type="EMBL" id="BAAATE010000019">
    <property type="protein sequence ID" value="GAA2678379.1"/>
    <property type="molecule type" value="Genomic_DNA"/>
</dbReference>
<evidence type="ECO:0008006" key="4">
    <source>
        <dbReference type="Google" id="ProtNLM"/>
    </source>
</evidence>
<evidence type="ECO:0000313" key="2">
    <source>
        <dbReference type="EMBL" id="GAA2678379.1"/>
    </source>
</evidence>
<keyword evidence="3" id="KW-1185">Reference proteome</keyword>
<feature type="region of interest" description="Disordered" evidence="1">
    <location>
        <begin position="1"/>
        <end position="47"/>
    </location>
</feature>
<proteinExistence type="predicted"/>
<feature type="compositionally biased region" description="Low complexity" evidence="1">
    <location>
        <begin position="1"/>
        <end position="13"/>
    </location>
</feature>
<protein>
    <recommendedName>
        <fullName evidence="4">Tn3 transposase DDE domain-containing protein</fullName>
    </recommendedName>
</protein>